<keyword evidence="2" id="KW-0808">Transferase</keyword>
<evidence type="ECO:0000313" key="7">
    <source>
        <dbReference type="Proteomes" id="UP000650467"/>
    </source>
</evidence>
<dbReference type="GO" id="GO:0003887">
    <property type="term" value="F:DNA-directed DNA polymerase activity"/>
    <property type="evidence" value="ECO:0007669"/>
    <property type="project" value="UniProtKB-KW"/>
</dbReference>
<gene>
    <name evidence="6" type="ORF">HXX76_006282</name>
</gene>
<keyword evidence="7" id="KW-1185">Reference proteome</keyword>
<feature type="compositionally biased region" description="Low complexity" evidence="5">
    <location>
        <begin position="249"/>
        <end position="266"/>
    </location>
</feature>
<proteinExistence type="predicted"/>
<reference evidence="6" key="1">
    <citation type="journal article" date="2020" name="bioRxiv">
        <title>Comparative genomics of Chlamydomonas.</title>
        <authorList>
            <person name="Craig R.J."/>
            <person name="Hasan A.R."/>
            <person name="Ness R.W."/>
            <person name="Keightley P.D."/>
        </authorList>
    </citation>
    <scope>NUCLEOTIDE SEQUENCE</scope>
    <source>
        <strain evidence="6">SAG 7.73</strain>
    </source>
</reference>
<sequence>MGFGVSMMRAGAGPAGVCLWRITGQQVAAAAAAAAAAADDDDDEPGGGGGGGGAAAAAAAGAGEDVRGPHASLAVRLSGRDPGRRFLLGERLRYVLLAGARNQDEAAEDPLTAALRGAAPALDIYWKNKLQPPLKEVFAPCVSPAAMQSLLNGPHTLVRVDAALDAAGPGGGGDTGGSSTSSCVPAVAGGVTAVALAASAAAAAEPDAAAGATAAAASPPAAAVTTPSKGRGAARGGGGGGGGRGRGGRSPLPSKSPKSPKSPAPSGGKGGRGFGAASPGAAGGGGGTGGGGGGNGGHRQTQSGLSSFFKQTARCLVCKQALSPHQLPAGGGAADPASAPALCVACLAEPDTLPAALLRQLEEDSAAAAALATAVSACTACHSGGAAAGALLCENGECAHLYGRVGAARRLAASGQRLERLARSEAEWERLAVGGRGAGPGAAGAEGVVRTLQW</sequence>
<evidence type="ECO:0000256" key="2">
    <source>
        <dbReference type="ARBA" id="ARBA00022679"/>
    </source>
</evidence>
<feature type="region of interest" description="Disordered" evidence="5">
    <location>
        <begin position="215"/>
        <end position="303"/>
    </location>
</feature>
<organism evidence="6 7">
    <name type="scientific">Chlamydomonas incerta</name>
    <dbReference type="NCBI Taxonomy" id="51695"/>
    <lineage>
        <taxon>Eukaryota</taxon>
        <taxon>Viridiplantae</taxon>
        <taxon>Chlorophyta</taxon>
        <taxon>core chlorophytes</taxon>
        <taxon>Chlorophyceae</taxon>
        <taxon>CS clade</taxon>
        <taxon>Chlamydomonadales</taxon>
        <taxon>Chlamydomonadaceae</taxon>
        <taxon>Chlamydomonas</taxon>
    </lineage>
</organism>
<evidence type="ECO:0000256" key="1">
    <source>
        <dbReference type="ARBA" id="ARBA00012417"/>
    </source>
</evidence>
<comment type="caution">
    <text evidence="6">The sequence shown here is derived from an EMBL/GenBank/DDBJ whole genome shotgun (WGS) entry which is preliminary data.</text>
</comment>
<dbReference type="AlphaFoldDB" id="A0A835T5Y9"/>
<dbReference type="Gene3D" id="1.10.132.60">
    <property type="entry name" value="DNA polymerase family B, C-terminal domain"/>
    <property type="match status" value="1"/>
</dbReference>
<dbReference type="OrthoDB" id="2414538at2759"/>
<dbReference type="EMBL" id="JAEHOC010000012">
    <property type="protein sequence ID" value="KAG2436758.1"/>
    <property type="molecule type" value="Genomic_DNA"/>
</dbReference>
<keyword evidence="3" id="KW-0548">Nucleotidyltransferase</keyword>
<dbReference type="InterPro" id="IPR042087">
    <property type="entry name" value="DNA_pol_B_thumb"/>
</dbReference>
<evidence type="ECO:0000256" key="4">
    <source>
        <dbReference type="ARBA" id="ARBA00022932"/>
    </source>
</evidence>
<feature type="compositionally biased region" description="Low complexity" evidence="5">
    <location>
        <begin position="215"/>
        <end position="231"/>
    </location>
</feature>
<evidence type="ECO:0000313" key="6">
    <source>
        <dbReference type="EMBL" id="KAG2436758.1"/>
    </source>
</evidence>
<accession>A0A835T5Y9</accession>
<dbReference type="EC" id="2.7.7.7" evidence="1"/>
<feature type="compositionally biased region" description="Gly residues" evidence="5">
    <location>
        <begin position="281"/>
        <end position="297"/>
    </location>
</feature>
<evidence type="ECO:0000256" key="3">
    <source>
        <dbReference type="ARBA" id="ARBA00022695"/>
    </source>
</evidence>
<keyword evidence="4" id="KW-0239">DNA-directed DNA polymerase</keyword>
<protein>
    <recommendedName>
        <fullName evidence="1">DNA-directed DNA polymerase</fullName>
        <ecNumber evidence="1">2.7.7.7</ecNumber>
    </recommendedName>
</protein>
<evidence type="ECO:0000256" key="5">
    <source>
        <dbReference type="SAM" id="MobiDB-lite"/>
    </source>
</evidence>
<dbReference type="Proteomes" id="UP000650467">
    <property type="component" value="Unassembled WGS sequence"/>
</dbReference>
<name>A0A835T5Y9_CHLIN</name>
<feature type="compositionally biased region" description="Gly residues" evidence="5">
    <location>
        <begin position="233"/>
        <end position="245"/>
    </location>
</feature>